<evidence type="ECO:0000256" key="4">
    <source>
        <dbReference type="ARBA" id="ARBA00022692"/>
    </source>
</evidence>
<dbReference type="InterPro" id="IPR037066">
    <property type="entry name" value="Plug_dom_sf"/>
</dbReference>
<evidence type="ECO:0000256" key="1">
    <source>
        <dbReference type="ARBA" id="ARBA00004571"/>
    </source>
</evidence>
<gene>
    <name evidence="13" type="ORF">KDX31_00545</name>
</gene>
<evidence type="ECO:0000259" key="11">
    <source>
        <dbReference type="Pfam" id="PF00593"/>
    </source>
</evidence>
<evidence type="ECO:0000256" key="9">
    <source>
        <dbReference type="RuleBase" id="RU003357"/>
    </source>
</evidence>
<keyword evidence="6 8" id="KW-0472">Membrane</keyword>
<evidence type="ECO:0000256" key="8">
    <source>
        <dbReference type="PROSITE-ProRule" id="PRU01360"/>
    </source>
</evidence>
<dbReference type="SUPFAM" id="SSF56935">
    <property type="entry name" value="Porins"/>
    <property type="match status" value="1"/>
</dbReference>
<keyword evidence="10" id="KW-0732">Signal</keyword>
<dbReference type="InterPro" id="IPR012910">
    <property type="entry name" value="Plug_dom"/>
</dbReference>
<keyword evidence="13" id="KW-0675">Receptor</keyword>
<evidence type="ECO:0000256" key="5">
    <source>
        <dbReference type="ARBA" id="ARBA00023077"/>
    </source>
</evidence>
<dbReference type="Pfam" id="PF07715">
    <property type="entry name" value="Plug"/>
    <property type="match status" value="1"/>
</dbReference>
<proteinExistence type="inferred from homology"/>
<dbReference type="PROSITE" id="PS52016">
    <property type="entry name" value="TONB_DEPENDENT_REC_3"/>
    <property type="match status" value="1"/>
</dbReference>
<sequence>MSFINIRRTISSLSVAFILCPLSAFCVAQDALSELDYLTELPVTFSATRLPQKLSEAPASITIIDRRMIEASSATTIPELFRLVPGMQSYHIATNASAVAYHGMSDKFPPRMEVMIDGRSVYIPLFSTVIWESLPISIDDIERIEVVRGTNTVTQGSNAFLGAINIITHSAFSPRENIVKYQQGEFDNKTFYSRYSAFHELGYYSLSAGITGNEGNRFSSGNSDPYFNRHFTFNTSISPTLLDTFTVNLGANSGYSSVGDIKSTNDPNLPDPKRREFETNYQYLNWTRQLGSEKELQVSYSHSENIFDARLLRAEETGLSSDAQAFLDINAPFKITAETGNIEQHDIEVSYRQKLNSQAQFVSGLNYRSGSAINRQILDTTEWINEESVRTFINLQYSKENWIYNLGLSAEKSKHAGKRVSPRLAANYQLSDSSFIRSSLSRAFRMPSLLESNYQTTIYAPEGYPLPVYDYSFTKNEDLRPEQVDTFDIGTHSKWQQYNSELDLRLFYEDISGGISESEISSPPELIALLKGNPPRTHIISNSAQWHNKGIEMQYKYQSQSIYKPLIILNYGYIQSSGRRILSEVTNEIDPLKTRNPTHTASALASVTLPNNLMLSINHYFLSSVQWIEAQRNVEKDPPNSPYHRTDLKISKGFRLSPQNELSIALIVQNLLDKPYSEFYAENMFEQRTYLQAQLSF</sequence>
<keyword evidence="14" id="KW-1185">Reference proteome</keyword>
<evidence type="ECO:0000256" key="6">
    <source>
        <dbReference type="ARBA" id="ARBA00023136"/>
    </source>
</evidence>
<dbReference type="Gene3D" id="2.170.130.10">
    <property type="entry name" value="TonB-dependent receptor, plug domain"/>
    <property type="match status" value="1"/>
</dbReference>
<feature type="chain" id="PRO_5045465020" evidence="10">
    <location>
        <begin position="29"/>
        <end position="697"/>
    </location>
</feature>
<comment type="subcellular location">
    <subcellularLocation>
        <location evidence="1 8">Cell outer membrane</location>
        <topology evidence="1 8">Multi-pass membrane protein</topology>
    </subcellularLocation>
</comment>
<keyword evidence="2 8" id="KW-0813">Transport</keyword>
<keyword evidence="5 9" id="KW-0798">TonB box</keyword>
<evidence type="ECO:0000313" key="14">
    <source>
        <dbReference type="Proteomes" id="UP001059950"/>
    </source>
</evidence>
<evidence type="ECO:0000256" key="10">
    <source>
        <dbReference type="SAM" id="SignalP"/>
    </source>
</evidence>
<feature type="domain" description="TonB-dependent receptor-like beta-barrel" evidence="11">
    <location>
        <begin position="212"/>
        <end position="671"/>
    </location>
</feature>
<evidence type="ECO:0000256" key="3">
    <source>
        <dbReference type="ARBA" id="ARBA00022452"/>
    </source>
</evidence>
<evidence type="ECO:0000256" key="2">
    <source>
        <dbReference type="ARBA" id="ARBA00022448"/>
    </source>
</evidence>
<dbReference type="EMBL" id="CP073344">
    <property type="protein sequence ID" value="UTW03574.1"/>
    <property type="molecule type" value="Genomic_DNA"/>
</dbReference>
<dbReference type="InterPro" id="IPR036942">
    <property type="entry name" value="Beta-barrel_TonB_sf"/>
</dbReference>
<name>A0ABY5GW92_9GAMM</name>
<evidence type="ECO:0000313" key="13">
    <source>
        <dbReference type="EMBL" id="UTW03574.1"/>
    </source>
</evidence>
<feature type="signal peptide" evidence="10">
    <location>
        <begin position="1"/>
        <end position="28"/>
    </location>
</feature>
<feature type="domain" description="TonB-dependent receptor plug" evidence="12">
    <location>
        <begin position="54"/>
        <end position="162"/>
    </location>
</feature>
<dbReference type="PANTHER" id="PTHR30069:SF27">
    <property type="entry name" value="BLL4766 PROTEIN"/>
    <property type="match status" value="1"/>
</dbReference>
<keyword evidence="7 8" id="KW-0998">Cell outer membrane</keyword>
<dbReference type="Gene3D" id="2.40.170.20">
    <property type="entry name" value="TonB-dependent receptor, beta-barrel domain"/>
    <property type="match status" value="1"/>
</dbReference>
<dbReference type="Proteomes" id="UP001059950">
    <property type="component" value="Chromosome"/>
</dbReference>
<evidence type="ECO:0000256" key="7">
    <source>
        <dbReference type="ARBA" id="ARBA00023237"/>
    </source>
</evidence>
<dbReference type="InterPro" id="IPR039426">
    <property type="entry name" value="TonB-dep_rcpt-like"/>
</dbReference>
<organism evidence="13 14">
    <name type="scientific">Amphritea atlantica</name>
    <dbReference type="NCBI Taxonomy" id="355243"/>
    <lineage>
        <taxon>Bacteria</taxon>
        <taxon>Pseudomonadati</taxon>
        <taxon>Pseudomonadota</taxon>
        <taxon>Gammaproteobacteria</taxon>
        <taxon>Oceanospirillales</taxon>
        <taxon>Oceanospirillaceae</taxon>
        <taxon>Amphritea</taxon>
    </lineage>
</organism>
<dbReference type="PANTHER" id="PTHR30069">
    <property type="entry name" value="TONB-DEPENDENT OUTER MEMBRANE RECEPTOR"/>
    <property type="match status" value="1"/>
</dbReference>
<keyword evidence="3 8" id="KW-1134">Transmembrane beta strand</keyword>
<accession>A0ABY5GW92</accession>
<dbReference type="InterPro" id="IPR000531">
    <property type="entry name" value="Beta-barrel_TonB"/>
</dbReference>
<reference evidence="13" key="1">
    <citation type="submission" date="2021-04" db="EMBL/GenBank/DDBJ databases">
        <title>Oceanospirillales bacteria with DddD are important DMSP degraders in coastal seawater.</title>
        <authorList>
            <person name="Liu J."/>
        </authorList>
    </citation>
    <scope>NUCLEOTIDE SEQUENCE</scope>
    <source>
        <strain evidence="13">GY6</strain>
    </source>
</reference>
<evidence type="ECO:0000259" key="12">
    <source>
        <dbReference type="Pfam" id="PF07715"/>
    </source>
</evidence>
<comment type="similarity">
    <text evidence="8 9">Belongs to the TonB-dependent receptor family.</text>
</comment>
<keyword evidence="4 8" id="KW-0812">Transmembrane</keyword>
<protein>
    <submittedName>
        <fullName evidence="13">TonB-dependent receptor</fullName>
    </submittedName>
</protein>
<dbReference type="Pfam" id="PF00593">
    <property type="entry name" value="TonB_dep_Rec_b-barrel"/>
    <property type="match status" value="1"/>
</dbReference>